<dbReference type="GO" id="GO:0005737">
    <property type="term" value="C:cytoplasm"/>
    <property type="evidence" value="ECO:0007669"/>
    <property type="project" value="TreeGrafter"/>
</dbReference>
<evidence type="ECO:0000256" key="1">
    <source>
        <dbReference type="PIRSR" id="PIRSR613078-2"/>
    </source>
</evidence>
<dbReference type="AlphaFoldDB" id="A0A3Q9BJC2"/>
<sequence>MRRVLYLMRHGETLFNQQKKIQGWSDSPLTEKGRRQAMIVREYFIKNKINFDGAYSSTSERACDTLELVTDRDYRRIKGLKEWNFGTMEAEHEYLNPLLPYEDFFVAFGGEGELAFRERISNSLVKIMKEDQGEVILAVSHGAVLRQFMRQWAHTSKVDQKERLGNCCLLKFEFMDEAFKLLEIINHDYSAL</sequence>
<feature type="binding site" evidence="1">
    <location>
        <begin position="9"/>
        <end position="16"/>
    </location>
    <ligand>
        <name>substrate</name>
    </ligand>
</feature>
<dbReference type="KEGG" id="jeh:EJN90_02875"/>
<evidence type="ECO:0000313" key="2">
    <source>
        <dbReference type="EMBL" id="AZP03699.1"/>
    </source>
</evidence>
<dbReference type="PROSITE" id="PS00175">
    <property type="entry name" value="PG_MUTASE"/>
    <property type="match status" value="1"/>
</dbReference>
<dbReference type="InterPro" id="IPR013078">
    <property type="entry name" value="His_Pase_superF_clade-1"/>
</dbReference>
<dbReference type="InterPro" id="IPR029033">
    <property type="entry name" value="His_PPase_superfam"/>
</dbReference>
<gene>
    <name evidence="2" type="ORF">EJN90_02875</name>
</gene>
<feature type="binding site" evidence="1">
    <location>
        <position position="61"/>
    </location>
    <ligand>
        <name>substrate</name>
    </ligand>
</feature>
<accession>A0A3Q9BJC2</accession>
<organism evidence="2 3">
    <name type="scientific">Jeotgalibaca ciconiae</name>
    <dbReference type="NCBI Taxonomy" id="2496265"/>
    <lineage>
        <taxon>Bacteria</taxon>
        <taxon>Bacillati</taxon>
        <taxon>Bacillota</taxon>
        <taxon>Bacilli</taxon>
        <taxon>Lactobacillales</taxon>
        <taxon>Carnobacteriaceae</taxon>
        <taxon>Jeotgalibaca</taxon>
    </lineage>
</organism>
<dbReference type="CDD" id="cd07067">
    <property type="entry name" value="HP_PGM_like"/>
    <property type="match status" value="1"/>
</dbReference>
<reference evidence="3" key="1">
    <citation type="submission" date="2018-12" db="EMBL/GenBank/DDBJ databases">
        <title>Complete genome sequencing of Jeotgalibaca sp. H21T32.</title>
        <authorList>
            <person name="Bae J.-W."/>
            <person name="Lee S.-Y."/>
        </authorList>
    </citation>
    <scope>NUCLEOTIDE SEQUENCE [LARGE SCALE GENOMIC DNA]</scope>
    <source>
        <strain evidence="3">H21T32</strain>
    </source>
</reference>
<dbReference type="InterPro" id="IPR050275">
    <property type="entry name" value="PGM_Phosphatase"/>
</dbReference>
<dbReference type="Gene3D" id="3.40.50.1240">
    <property type="entry name" value="Phosphoglycerate mutase-like"/>
    <property type="match status" value="1"/>
</dbReference>
<dbReference type="PANTHER" id="PTHR48100:SF5">
    <property type="entry name" value="HISTIDINE PHOSPHATASE FAMILY PROTEIN"/>
    <property type="match status" value="1"/>
</dbReference>
<keyword evidence="3" id="KW-1185">Reference proteome</keyword>
<dbReference type="EMBL" id="CP034465">
    <property type="protein sequence ID" value="AZP03699.1"/>
    <property type="molecule type" value="Genomic_DNA"/>
</dbReference>
<dbReference type="Pfam" id="PF00300">
    <property type="entry name" value="His_Phos_1"/>
    <property type="match status" value="1"/>
</dbReference>
<dbReference type="Proteomes" id="UP000273326">
    <property type="component" value="Chromosome"/>
</dbReference>
<protein>
    <submittedName>
        <fullName evidence="2">Histidine phosphatase family protein</fullName>
    </submittedName>
</protein>
<evidence type="ECO:0000313" key="3">
    <source>
        <dbReference type="Proteomes" id="UP000273326"/>
    </source>
</evidence>
<dbReference type="SMART" id="SM00855">
    <property type="entry name" value="PGAM"/>
    <property type="match status" value="1"/>
</dbReference>
<dbReference type="GO" id="GO:0016791">
    <property type="term" value="F:phosphatase activity"/>
    <property type="evidence" value="ECO:0007669"/>
    <property type="project" value="TreeGrafter"/>
</dbReference>
<dbReference type="PANTHER" id="PTHR48100">
    <property type="entry name" value="BROAD-SPECIFICITY PHOSPHATASE YOR283W-RELATED"/>
    <property type="match status" value="1"/>
</dbReference>
<dbReference type="InterPro" id="IPR001345">
    <property type="entry name" value="PG/BPGM_mutase_AS"/>
</dbReference>
<dbReference type="RefSeq" id="WP_126108789.1">
    <property type="nucleotide sequence ID" value="NZ_CP034465.1"/>
</dbReference>
<name>A0A3Q9BJC2_9LACT</name>
<dbReference type="SUPFAM" id="SSF53254">
    <property type="entry name" value="Phosphoglycerate mutase-like"/>
    <property type="match status" value="1"/>
</dbReference>
<proteinExistence type="predicted"/>
<dbReference type="OrthoDB" id="9782128at2"/>